<dbReference type="SUPFAM" id="SSF53328">
    <property type="entry name" value="Formyltransferase"/>
    <property type="match status" value="1"/>
</dbReference>
<dbReference type="AlphaFoldDB" id="A0AA37TRE5"/>
<evidence type="ECO:0000313" key="7">
    <source>
        <dbReference type="Proteomes" id="UP001157439"/>
    </source>
</evidence>
<accession>A0AA37TRE5</accession>
<dbReference type="Pfam" id="PF00551">
    <property type="entry name" value="Formyl_trans_N"/>
    <property type="match status" value="1"/>
</dbReference>
<dbReference type="Proteomes" id="UP001157439">
    <property type="component" value="Unassembled WGS sequence"/>
</dbReference>
<name>A0AA37TRE5_9GAMM</name>
<feature type="binding site" evidence="4">
    <location>
        <begin position="14"/>
        <end position="16"/>
    </location>
    <ligand>
        <name>N(1)-(5-phospho-beta-D-ribosyl)glycinamide</name>
        <dbReference type="ChEBI" id="CHEBI:143788"/>
    </ligand>
</feature>
<dbReference type="GO" id="GO:0005829">
    <property type="term" value="C:cytosol"/>
    <property type="evidence" value="ECO:0007669"/>
    <property type="project" value="TreeGrafter"/>
</dbReference>
<dbReference type="EMBL" id="BSPO01000003">
    <property type="protein sequence ID" value="GLS84263.1"/>
    <property type="molecule type" value="Genomic_DNA"/>
</dbReference>
<dbReference type="RefSeq" id="WP_095500204.1">
    <property type="nucleotide sequence ID" value="NZ_BSPO01000003.1"/>
</dbReference>
<dbReference type="InterPro" id="IPR036477">
    <property type="entry name" value="Formyl_transf_N_sf"/>
</dbReference>
<comment type="catalytic activity">
    <reaction evidence="4">
        <text>N(1)-(5-phospho-beta-D-ribosyl)glycinamide + (6R)-10-formyltetrahydrofolate = N(2)-formyl-N(1)-(5-phospho-beta-D-ribosyl)glycinamide + (6S)-5,6,7,8-tetrahydrofolate + H(+)</text>
        <dbReference type="Rhea" id="RHEA:15053"/>
        <dbReference type="ChEBI" id="CHEBI:15378"/>
        <dbReference type="ChEBI" id="CHEBI:57453"/>
        <dbReference type="ChEBI" id="CHEBI:143788"/>
        <dbReference type="ChEBI" id="CHEBI:147286"/>
        <dbReference type="ChEBI" id="CHEBI:195366"/>
        <dbReference type="EC" id="2.1.2.2"/>
    </reaction>
</comment>
<evidence type="ECO:0000256" key="4">
    <source>
        <dbReference type="HAMAP-Rule" id="MF_01930"/>
    </source>
</evidence>
<dbReference type="GO" id="GO:0004644">
    <property type="term" value="F:phosphoribosylglycinamide formyltransferase activity"/>
    <property type="evidence" value="ECO:0007669"/>
    <property type="project" value="UniProtKB-UniRule"/>
</dbReference>
<feature type="active site" description="Proton donor" evidence="4">
    <location>
        <position position="111"/>
    </location>
</feature>
<sequence length="215" mass="23281">MKPARIAVLISGHGSNLQAIIDANTIGNIDVELVAVIANKANAYGLQRAAKHHIPAHTVEAKPGETRECYDARLQAVLDDCQADFIVLAGFMRILSDAFVERNLGKMVNIHPSLLPLYPGLNTHQKAIDNGDSIHGASVHFVTPKLDSGPIILQAQVPVFAEDDIESLAARVHTQEHTIYPLVVHWLSQGRLHYQGGHAVLDGQVLASQGYANDD</sequence>
<evidence type="ECO:0000256" key="2">
    <source>
        <dbReference type="ARBA" id="ARBA00022679"/>
    </source>
</evidence>
<keyword evidence="2 4" id="KW-0808">Transferase</keyword>
<keyword evidence="3 4" id="KW-0658">Purine biosynthesis</keyword>
<feature type="domain" description="Formyl transferase N-terminal" evidence="5">
    <location>
        <begin position="5"/>
        <end position="184"/>
    </location>
</feature>
<feature type="binding site" evidence="4">
    <location>
        <position position="67"/>
    </location>
    <ligand>
        <name>(6R)-10-formyltetrahydrofolate</name>
        <dbReference type="ChEBI" id="CHEBI:195366"/>
    </ligand>
</feature>
<dbReference type="InterPro" id="IPR002376">
    <property type="entry name" value="Formyl_transf_N"/>
</dbReference>
<comment type="caution">
    <text evidence="6">The sequence shown here is derived from an EMBL/GenBank/DDBJ whole genome shotgun (WGS) entry which is preliminary data.</text>
</comment>
<keyword evidence="7" id="KW-1185">Reference proteome</keyword>
<dbReference type="NCBIfam" id="TIGR00639">
    <property type="entry name" value="PurN"/>
    <property type="match status" value="1"/>
</dbReference>
<comment type="function">
    <text evidence="4">Catalyzes the transfer of a formyl group from 10-formyltetrahydrofolate to 5-phospho-ribosyl-glycinamide (GAR), producing 5-phospho-ribosyl-N-formylglycinamide (FGAR) and tetrahydrofolate.</text>
</comment>
<dbReference type="EC" id="2.1.2.2" evidence="4"/>
<dbReference type="CDD" id="cd08645">
    <property type="entry name" value="FMT_core_GART"/>
    <property type="match status" value="1"/>
</dbReference>
<dbReference type="PANTHER" id="PTHR43369">
    <property type="entry name" value="PHOSPHORIBOSYLGLYCINAMIDE FORMYLTRANSFERASE"/>
    <property type="match status" value="1"/>
</dbReference>
<reference evidence="6 7" key="1">
    <citation type="journal article" date="2014" name="Int. J. Syst. Evol. Microbiol.">
        <title>Complete genome sequence of Corynebacterium casei LMG S-19264T (=DSM 44701T), isolated from a smear-ripened cheese.</title>
        <authorList>
            <consortium name="US DOE Joint Genome Institute (JGI-PGF)"/>
            <person name="Walter F."/>
            <person name="Albersmeier A."/>
            <person name="Kalinowski J."/>
            <person name="Ruckert C."/>
        </authorList>
    </citation>
    <scope>NUCLEOTIDE SEQUENCE [LARGE SCALE GENOMIC DNA]</scope>
    <source>
        <strain evidence="6 7">NBRC 112785</strain>
    </source>
</reference>
<feature type="site" description="Raises pKa of active site His" evidence="4">
    <location>
        <position position="147"/>
    </location>
</feature>
<proteinExistence type="inferred from homology"/>
<dbReference type="HAMAP" id="MF_01930">
    <property type="entry name" value="PurN"/>
    <property type="match status" value="1"/>
</dbReference>
<dbReference type="InterPro" id="IPR004607">
    <property type="entry name" value="GART"/>
</dbReference>
<evidence type="ECO:0000259" key="5">
    <source>
        <dbReference type="Pfam" id="PF00551"/>
    </source>
</evidence>
<feature type="binding site" evidence="4">
    <location>
        <begin position="92"/>
        <end position="95"/>
    </location>
    <ligand>
        <name>(6R)-10-formyltetrahydrofolate</name>
        <dbReference type="ChEBI" id="CHEBI:195366"/>
    </ligand>
</feature>
<comment type="pathway">
    <text evidence="1 4">Purine metabolism; IMP biosynthesis via de novo pathway; N(2)-formyl-N(1)-(5-phospho-D-ribosyl)glycinamide from N(1)-(5-phospho-D-ribosyl)glycinamide (10-formyl THF route): step 1/1.</text>
</comment>
<dbReference type="GO" id="GO:0006189">
    <property type="term" value="P:'de novo' IMP biosynthetic process"/>
    <property type="evidence" value="ECO:0007669"/>
    <property type="project" value="UniProtKB-UniRule"/>
</dbReference>
<protein>
    <recommendedName>
        <fullName evidence="4">Phosphoribosylglycinamide formyltransferase</fullName>
        <ecNumber evidence="4">2.1.2.2</ecNumber>
    </recommendedName>
    <alternativeName>
        <fullName evidence="4">5'-phosphoribosylglycinamide transformylase</fullName>
    </alternativeName>
    <alternativeName>
        <fullName evidence="4">GAR transformylase</fullName>
        <shortName evidence="4">GART</shortName>
    </alternativeName>
</protein>
<organism evidence="6 7">
    <name type="scientific">Paraferrimonas haliotis</name>
    <dbReference type="NCBI Taxonomy" id="2013866"/>
    <lineage>
        <taxon>Bacteria</taxon>
        <taxon>Pseudomonadati</taxon>
        <taxon>Pseudomonadota</taxon>
        <taxon>Gammaproteobacteria</taxon>
        <taxon>Alteromonadales</taxon>
        <taxon>Ferrimonadaceae</taxon>
        <taxon>Paraferrimonas</taxon>
    </lineage>
</organism>
<dbReference type="Gene3D" id="3.40.50.170">
    <property type="entry name" value="Formyl transferase, N-terminal domain"/>
    <property type="match status" value="1"/>
</dbReference>
<evidence type="ECO:0000256" key="3">
    <source>
        <dbReference type="ARBA" id="ARBA00022755"/>
    </source>
</evidence>
<comment type="similarity">
    <text evidence="4">Belongs to the GART family.</text>
</comment>
<evidence type="ECO:0000313" key="6">
    <source>
        <dbReference type="EMBL" id="GLS84263.1"/>
    </source>
</evidence>
<gene>
    <name evidence="4 6" type="primary">purN</name>
    <name evidence="6" type="ORF">GCM10007894_22400</name>
</gene>
<evidence type="ECO:0000256" key="1">
    <source>
        <dbReference type="ARBA" id="ARBA00005054"/>
    </source>
</evidence>
<dbReference type="PANTHER" id="PTHR43369:SF2">
    <property type="entry name" value="PHOSPHORIBOSYLGLYCINAMIDE FORMYLTRANSFERASE"/>
    <property type="match status" value="1"/>
</dbReference>
<feature type="binding site" evidence="4">
    <location>
        <position position="109"/>
    </location>
    <ligand>
        <name>(6R)-10-formyltetrahydrofolate</name>
        <dbReference type="ChEBI" id="CHEBI:195366"/>
    </ligand>
</feature>